<sequence>MTGLSSSSLPSCLLSLHLLLLLQLSSSHADPFYWINPGMLVLIAVLPVLLLQVTVGLVFLCLQHRLRGKLHAEIENLHRTFDPHFLRVPCWKITLFVIVPVLGPLVALIICYNWLHRRLAGQFLEELRNPF</sequence>
<feature type="transmembrane region" description="Helical" evidence="1">
    <location>
        <begin position="39"/>
        <end position="62"/>
    </location>
</feature>
<keyword evidence="1" id="KW-0472">Membrane</keyword>
<feature type="signal peptide" evidence="2">
    <location>
        <begin position="1"/>
        <end position="29"/>
    </location>
</feature>
<feature type="chain" id="PRO_5023852230" evidence="2">
    <location>
        <begin position="30"/>
        <end position="131"/>
    </location>
</feature>
<reference evidence="3" key="3">
    <citation type="submission" date="2025-09" db="UniProtKB">
        <authorList>
            <consortium name="Ensembl"/>
        </authorList>
    </citation>
    <scope>IDENTIFICATION</scope>
    <source>
        <strain evidence="3">Thorbecke</strain>
    </source>
</reference>
<gene>
    <name evidence="3" type="primary">MOG</name>
</gene>
<dbReference type="Ensembl" id="ENSOCUT00000048490.1">
    <property type="protein sequence ID" value="ENSOCUP00000028663.1"/>
    <property type="gene ID" value="ENSOCUG00000015616.4"/>
</dbReference>
<feature type="transmembrane region" description="Helical" evidence="1">
    <location>
        <begin position="93"/>
        <end position="115"/>
    </location>
</feature>
<reference evidence="3 4" key="1">
    <citation type="journal article" date="2011" name="Nature">
        <title>A high-resolution map of human evolutionary constraint using 29 mammals.</title>
        <authorList>
            <person name="Lindblad-Toh K."/>
            <person name="Garber M."/>
            <person name="Zuk O."/>
            <person name="Lin M.F."/>
            <person name="Parker B.J."/>
            <person name="Washietl S."/>
            <person name="Kheradpour P."/>
            <person name="Ernst J."/>
            <person name="Jordan G."/>
            <person name="Mauceli E."/>
            <person name="Ward L.D."/>
            <person name="Lowe C.B."/>
            <person name="Holloway A.K."/>
            <person name="Clamp M."/>
            <person name="Gnerre S."/>
            <person name="Alfoldi J."/>
            <person name="Beal K."/>
            <person name="Chang J."/>
            <person name="Clawson H."/>
            <person name="Cuff J."/>
            <person name="Di Palma F."/>
            <person name="Fitzgerald S."/>
            <person name="Flicek P."/>
            <person name="Guttman M."/>
            <person name="Hubisz M.J."/>
            <person name="Jaffe D.B."/>
            <person name="Jungreis I."/>
            <person name="Kent W.J."/>
            <person name="Kostka D."/>
            <person name="Lara M."/>
            <person name="Martins A.L."/>
            <person name="Massingham T."/>
            <person name="Moltke I."/>
            <person name="Raney B.J."/>
            <person name="Rasmussen M.D."/>
            <person name="Robinson J."/>
            <person name="Stark A."/>
            <person name="Vilella A.J."/>
            <person name="Wen J."/>
            <person name="Xie X."/>
            <person name="Zody M.C."/>
            <person name="Baldwin J."/>
            <person name="Bloom T."/>
            <person name="Chin C.W."/>
            <person name="Heiman D."/>
            <person name="Nicol R."/>
            <person name="Nusbaum C."/>
            <person name="Young S."/>
            <person name="Wilkinson J."/>
            <person name="Worley K.C."/>
            <person name="Kovar C.L."/>
            <person name="Muzny D.M."/>
            <person name="Gibbs R.A."/>
            <person name="Cree A."/>
            <person name="Dihn H.H."/>
            <person name="Fowler G."/>
            <person name="Jhangiani S."/>
            <person name="Joshi V."/>
            <person name="Lee S."/>
            <person name="Lewis L.R."/>
            <person name="Nazareth L.V."/>
            <person name="Okwuonu G."/>
            <person name="Santibanez J."/>
            <person name="Warren W.C."/>
            <person name="Mardis E.R."/>
            <person name="Weinstock G.M."/>
            <person name="Wilson R.K."/>
            <person name="Delehaunty K."/>
            <person name="Dooling D."/>
            <person name="Fronik C."/>
            <person name="Fulton L."/>
            <person name="Fulton B."/>
            <person name="Graves T."/>
            <person name="Minx P."/>
            <person name="Sodergren E."/>
            <person name="Birney E."/>
            <person name="Margulies E.H."/>
            <person name="Herrero J."/>
            <person name="Green E.D."/>
            <person name="Haussler D."/>
            <person name="Siepel A."/>
            <person name="Goldman N."/>
            <person name="Pollard K.S."/>
            <person name="Pedersen J.S."/>
            <person name="Lander E.S."/>
            <person name="Kellis M."/>
        </authorList>
    </citation>
    <scope>NUCLEOTIDE SEQUENCE [LARGE SCALE GENOMIC DNA]</scope>
    <source>
        <strain evidence="3 4">Thorbecke inbred</strain>
    </source>
</reference>
<evidence type="ECO:0000313" key="3">
    <source>
        <dbReference type="Ensembl" id="ENSOCUP00000028663.1"/>
    </source>
</evidence>
<dbReference type="AlphaFoldDB" id="A0A5F9C4L8"/>
<organism evidence="3 4">
    <name type="scientific">Oryctolagus cuniculus</name>
    <name type="common">Rabbit</name>
    <dbReference type="NCBI Taxonomy" id="9986"/>
    <lineage>
        <taxon>Eukaryota</taxon>
        <taxon>Metazoa</taxon>
        <taxon>Chordata</taxon>
        <taxon>Craniata</taxon>
        <taxon>Vertebrata</taxon>
        <taxon>Euteleostomi</taxon>
        <taxon>Mammalia</taxon>
        <taxon>Eutheria</taxon>
        <taxon>Euarchontoglires</taxon>
        <taxon>Glires</taxon>
        <taxon>Lagomorpha</taxon>
        <taxon>Leporidae</taxon>
        <taxon>Oryctolagus</taxon>
    </lineage>
</organism>
<dbReference type="GeneTree" id="ENSGT00940000153527"/>
<keyword evidence="1" id="KW-1133">Transmembrane helix</keyword>
<dbReference type="EMBL" id="AAGW02068127">
    <property type="status" value="NOT_ANNOTATED_CDS"/>
    <property type="molecule type" value="Genomic_DNA"/>
</dbReference>
<dbReference type="Proteomes" id="UP000001811">
    <property type="component" value="Chromosome 12"/>
</dbReference>
<keyword evidence="2" id="KW-0732">Signal</keyword>
<reference evidence="3" key="2">
    <citation type="submission" date="2025-08" db="UniProtKB">
        <authorList>
            <consortium name="Ensembl"/>
        </authorList>
    </citation>
    <scope>IDENTIFICATION</scope>
    <source>
        <strain evidence="3">Thorbecke</strain>
    </source>
</reference>
<evidence type="ECO:0000256" key="2">
    <source>
        <dbReference type="SAM" id="SignalP"/>
    </source>
</evidence>
<proteinExistence type="predicted"/>
<name>A0A5F9C4L8_RABIT</name>
<keyword evidence="4" id="KW-1185">Reference proteome</keyword>
<protein>
    <submittedName>
        <fullName evidence="3">Myelin oligodendrocyte glycoprotein</fullName>
    </submittedName>
</protein>
<evidence type="ECO:0000313" key="4">
    <source>
        <dbReference type="Proteomes" id="UP000001811"/>
    </source>
</evidence>
<keyword evidence="1" id="KW-0812">Transmembrane</keyword>
<evidence type="ECO:0000256" key="1">
    <source>
        <dbReference type="SAM" id="Phobius"/>
    </source>
</evidence>
<dbReference type="Bgee" id="ENSOCUG00000015616">
    <property type="expression patterns" value="Expressed in prefrontal cortex and 15 other cell types or tissues"/>
</dbReference>
<accession>A0A5F9C4L8</accession>